<dbReference type="InterPro" id="IPR004827">
    <property type="entry name" value="bZIP"/>
</dbReference>
<feature type="region of interest" description="Disordered" evidence="1">
    <location>
        <begin position="117"/>
        <end position="159"/>
    </location>
</feature>
<feature type="compositionally biased region" description="Basic and acidic residues" evidence="1">
    <location>
        <begin position="245"/>
        <end position="254"/>
    </location>
</feature>
<sequence>MPSGSPPLSATPFTSPAFSMMDDFTSPFETPLDDFLSTPLFEDAHSTAHHDMMTSPLIDFYNPHDAFASNPNAPLFDAPGDFAMGLGDDEKPGQALPLVGFPFDLTTFPTPSHPILSTPQIPTASSSIPPTPELSPPRDLAPLPKRGRKAGNATGTRKGLTSDALLPVEAPIQKRKYALPSATSRKEVPALFRKRQRALAAPYPEEMSVCPDLGFASPAMAPSTSTSSASKDEYEELAPLPPTASEKEQIEWKRKQNTLAARKSRKRKLEHQHELEGAVKRATEERDVWRRRAEGMRAMLAARGVEVDLGMWE</sequence>
<dbReference type="Proteomes" id="UP000305067">
    <property type="component" value="Unassembled WGS sequence"/>
</dbReference>
<organism evidence="3 4">
    <name type="scientific">Pterulicium gracile</name>
    <dbReference type="NCBI Taxonomy" id="1884261"/>
    <lineage>
        <taxon>Eukaryota</taxon>
        <taxon>Fungi</taxon>
        <taxon>Dikarya</taxon>
        <taxon>Basidiomycota</taxon>
        <taxon>Agaricomycotina</taxon>
        <taxon>Agaricomycetes</taxon>
        <taxon>Agaricomycetidae</taxon>
        <taxon>Agaricales</taxon>
        <taxon>Pleurotineae</taxon>
        <taxon>Pterulaceae</taxon>
        <taxon>Pterulicium</taxon>
    </lineage>
</organism>
<feature type="compositionally biased region" description="Low complexity" evidence="1">
    <location>
        <begin position="117"/>
        <end position="128"/>
    </location>
</feature>
<evidence type="ECO:0000259" key="2">
    <source>
        <dbReference type="PROSITE" id="PS00036"/>
    </source>
</evidence>
<feature type="domain" description="BZIP" evidence="2">
    <location>
        <begin position="253"/>
        <end position="267"/>
    </location>
</feature>
<dbReference type="EMBL" id="ML178851">
    <property type="protein sequence ID" value="TFK97075.1"/>
    <property type="molecule type" value="Genomic_DNA"/>
</dbReference>
<evidence type="ECO:0000256" key="1">
    <source>
        <dbReference type="SAM" id="MobiDB-lite"/>
    </source>
</evidence>
<dbReference type="PROSITE" id="PS00036">
    <property type="entry name" value="BZIP_BASIC"/>
    <property type="match status" value="1"/>
</dbReference>
<protein>
    <recommendedName>
        <fullName evidence="2">BZIP domain-containing protein</fullName>
    </recommendedName>
</protein>
<proteinExistence type="predicted"/>
<dbReference type="CDD" id="cd12193">
    <property type="entry name" value="bZIP_GCN4"/>
    <property type="match status" value="1"/>
</dbReference>
<dbReference type="AlphaFoldDB" id="A0A5C3Q4S2"/>
<reference evidence="3 4" key="1">
    <citation type="journal article" date="2019" name="Nat. Ecol. Evol.">
        <title>Megaphylogeny resolves global patterns of mushroom evolution.</title>
        <authorList>
            <person name="Varga T."/>
            <person name="Krizsan K."/>
            <person name="Foldi C."/>
            <person name="Dima B."/>
            <person name="Sanchez-Garcia M."/>
            <person name="Sanchez-Ramirez S."/>
            <person name="Szollosi G.J."/>
            <person name="Szarkandi J.G."/>
            <person name="Papp V."/>
            <person name="Albert L."/>
            <person name="Andreopoulos W."/>
            <person name="Angelini C."/>
            <person name="Antonin V."/>
            <person name="Barry K.W."/>
            <person name="Bougher N.L."/>
            <person name="Buchanan P."/>
            <person name="Buyck B."/>
            <person name="Bense V."/>
            <person name="Catcheside P."/>
            <person name="Chovatia M."/>
            <person name="Cooper J."/>
            <person name="Damon W."/>
            <person name="Desjardin D."/>
            <person name="Finy P."/>
            <person name="Geml J."/>
            <person name="Haridas S."/>
            <person name="Hughes K."/>
            <person name="Justo A."/>
            <person name="Karasinski D."/>
            <person name="Kautmanova I."/>
            <person name="Kiss B."/>
            <person name="Kocsube S."/>
            <person name="Kotiranta H."/>
            <person name="LaButti K.M."/>
            <person name="Lechner B.E."/>
            <person name="Liimatainen K."/>
            <person name="Lipzen A."/>
            <person name="Lukacs Z."/>
            <person name="Mihaltcheva S."/>
            <person name="Morgado L.N."/>
            <person name="Niskanen T."/>
            <person name="Noordeloos M.E."/>
            <person name="Ohm R.A."/>
            <person name="Ortiz-Santana B."/>
            <person name="Ovrebo C."/>
            <person name="Racz N."/>
            <person name="Riley R."/>
            <person name="Savchenko A."/>
            <person name="Shiryaev A."/>
            <person name="Soop K."/>
            <person name="Spirin V."/>
            <person name="Szebenyi C."/>
            <person name="Tomsovsky M."/>
            <person name="Tulloss R.E."/>
            <person name="Uehling J."/>
            <person name="Grigoriev I.V."/>
            <person name="Vagvolgyi C."/>
            <person name="Papp T."/>
            <person name="Martin F.M."/>
            <person name="Miettinen O."/>
            <person name="Hibbett D.S."/>
            <person name="Nagy L.G."/>
        </authorList>
    </citation>
    <scope>NUCLEOTIDE SEQUENCE [LARGE SCALE GENOMIC DNA]</scope>
    <source>
        <strain evidence="3 4">CBS 309.79</strain>
    </source>
</reference>
<feature type="region of interest" description="Disordered" evidence="1">
    <location>
        <begin position="219"/>
        <end position="283"/>
    </location>
</feature>
<accession>A0A5C3Q4S2</accession>
<keyword evidence="4" id="KW-1185">Reference proteome</keyword>
<evidence type="ECO:0000313" key="3">
    <source>
        <dbReference type="EMBL" id="TFK97075.1"/>
    </source>
</evidence>
<dbReference type="OrthoDB" id="2257100at2759"/>
<dbReference type="SUPFAM" id="SSF57959">
    <property type="entry name" value="Leucine zipper domain"/>
    <property type="match status" value="1"/>
</dbReference>
<dbReference type="Gene3D" id="3.30.160.60">
    <property type="entry name" value="Classic Zinc Finger"/>
    <property type="match status" value="1"/>
</dbReference>
<dbReference type="STRING" id="1884261.A0A5C3Q4S2"/>
<name>A0A5C3Q4S2_9AGAR</name>
<dbReference type="GO" id="GO:0003700">
    <property type="term" value="F:DNA-binding transcription factor activity"/>
    <property type="evidence" value="ECO:0007669"/>
    <property type="project" value="InterPro"/>
</dbReference>
<evidence type="ECO:0000313" key="4">
    <source>
        <dbReference type="Proteomes" id="UP000305067"/>
    </source>
</evidence>
<dbReference type="InterPro" id="IPR046347">
    <property type="entry name" value="bZIP_sf"/>
</dbReference>
<feature type="compositionally biased region" description="Basic and acidic residues" evidence="1">
    <location>
        <begin position="271"/>
        <end position="283"/>
    </location>
</feature>
<gene>
    <name evidence="3" type="ORF">BDV98DRAFT_575142</name>
</gene>
<feature type="compositionally biased region" description="Low complexity" evidence="1">
    <location>
        <begin position="219"/>
        <end position="229"/>
    </location>
</feature>